<feature type="domain" description="Pyruvate carboxyltransferase" evidence="3">
    <location>
        <begin position="5"/>
        <end position="256"/>
    </location>
</feature>
<dbReference type="Gene3D" id="3.20.20.70">
    <property type="entry name" value="Aldolase class I"/>
    <property type="match status" value="1"/>
</dbReference>
<dbReference type="PROSITE" id="PS00816">
    <property type="entry name" value="AIPM_HOMOCIT_SYNTH_2"/>
    <property type="match status" value="1"/>
</dbReference>
<dbReference type="PROSITE" id="PS00815">
    <property type="entry name" value="AIPM_HOMOCIT_SYNTH_1"/>
    <property type="match status" value="1"/>
</dbReference>
<dbReference type="Proteomes" id="UP000186102">
    <property type="component" value="Unassembled WGS sequence"/>
</dbReference>
<dbReference type="STRING" id="1888891.DSOL_3053"/>
<dbReference type="Pfam" id="PF00682">
    <property type="entry name" value="HMGL-like"/>
    <property type="match status" value="1"/>
</dbReference>
<proteinExistence type="inferred from homology"/>
<evidence type="ECO:0000256" key="1">
    <source>
        <dbReference type="ARBA" id="ARBA00022679"/>
    </source>
</evidence>
<evidence type="ECO:0000256" key="2">
    <source>
        <dbReference type="RuleBase" id="RU003523"/>
    </source>
</evidence>
<keyword evidence="5" id="KW-1185">Reference proteome</keyword>
<dbReference type="SUPFAM" id="SSF51569">
    <property type="entry name" value="Aldolase"/>
    <property type="match status" value="1"/>
</dbReference>
<dbReference type="Pfam" id="PF22617">
    <property type="entry name" value="HCS_D2"/>
    <property type="match status" value="1"/>
</dbReference>
<dbReference type="Gene3D" id="1.10.238.260">
    <property type="match status" value="1"/>
</dbReference>
<comment type="caution">
    <text evidence="4">The sequence shown here is derived from an EMBL/GenBank/DDBJ whole genome shotgun (WGS) entry which is preliminary data.</text>
</comment>
<dbReference type="PANTHER" id="PTHR42880">
    <property type="entry name" value="HOMOCITRATE SYNTHASE"/>
    <property type="match status" value="1"/>
</dbReference>
<dbReference type="GO" id="GO:0019752">
    <property type="term" value="P:carboxylic acid metabolic process"/>
    <property type="evidence" value="ECO:0007669"/>
    <property type="project" value="InterPro"/>
</dbReference>
<dbReference type="InterPro" id="IPR054691">
    <property type="entry name" value="LeuA/HCS_post-cat"/>
</dbReference>
<organism evidence="4 5">
    <name type="scientific">Desulfosporosinus metallidurans</name>
    <dbReference type="NCBI Taxonomy" id="1888891"/>
    <lineage>
        <taxon>Bacteria</taxon>
        <taxon>Bacillati</taxon>
        <taxon>Bacillota</taxon>
        <taxon>Clostridia</taxon>
        <taxon>Eubacteriales</taxon>
        <taxon>Desulfitobacteriaceae</taxon>
        <taxon>Desulfosporosinus</taxon>
    </lineage>
</organism>
<dbReference type="CDD" id="cd07939">
    <property type="entry name" value="DRE_TIM_NifV"/>
    <property type="match status" value="1"/>
</dbReference>
<dbReference type="RefSeq" id="WP_075365584.1">
    <property type="nucleotide sequence ID" value="NZ_MLBF01000024.1"/>
</dbReference>
<dbReference type="InterPro" id="IPR000891">
    <property type="entry name" value="PYR_CT"/>
</dbReference>
<accession>A0A1Q8QT12</accession>
<dbReference type="OrthoDB" id="9804858at2"/>
<protein>
    <submittedName>
        <fullName evidence="4">Homocitrate synthase</fullName>
    </submittedName>
</protein>
<gene>
    <name evidence="4" type="ORF">DSOL_3053</name>
</gene>
<dbReference type="InterPro" id="IPR013477">
    <property type="entry name" value="NifV/FrbC"/>
</dbReference>
<sequence>MEQRVLLCDTTLRDGEQAPGVAFGLPEKEMIARALAEAGIDELEVGVPAMGEGEIKTISQLAALHLPVRLITWNRAVLSDLQASYLTGIEGVAISIPTSDQQIKNKLRKDRAWVLDQMGQCILNAKKEVGYIVLGLEDASRADSTFLAEVLAEAQKLGVDRIRFADTLGILEPLKVFFTLQDLVKISGIPLEFHAHNDLGMATANSLAAVQAGFKALSVTVGGLGERAGNAPLEEVAVALKYTLNQEVRLDLKRLNSIGLMVSLATNRKIPRAKPIIGGDVFTHTSSIHIDGIKKDLANYQTYPPESVGRKHSTSFGKYSGRKTILRLMKAKGIEFDQDRIDELILKILRQTHLLKRPLEEEDIMGIVVSAC</sequence>
<keyword evidence="1 2" id="KW-0808">Transferase</keyword>
<dbReference type="InterPro" id="IPR002034">
    <property type="entry name" value="AIPM/Hcit_synth_CS"/>
</dbReference>
<dbReference type="AlphaFoldDB" id="A0A1Q8QT12"/>
<dbReference type="GO" id="GO:0046912">
    <property type="term" value="F:acyltransferase activity, acyl groups converted into alkyl on transfer"/>
    <property type="evidence" value="ECO:0007669"/>
    <property type="project" value="InterPro"/>
</dbReference>
<comment type="similarity">
    <text evidence="2">Belongs to the alpha-IPM synthase/homocitrate synthase family.</text>
</comment>
<evidence type="ECO:0000313" key="4">
    <source>
        <dbReference type="EMBL" id="OLN30489.1"/>
    </source>
</evidence>
<dbReference type="PROSITE" id="PS50991">
    <property type="entry name" value="PYR_CT"/>
    <property type="match status" value="1"/>
</dbReference>
<dbReference type="EMBL" id="MLBF01000024">
    <property type="protein sequence ID" value="OLN30489.1"/>
    <property type="molecule type" value="Genomic_DNA"/>
</dbReference>
<evidence type="ECO:0000259" key="3">
    <source>
        <dbReference type="PROSITE" id="PS50991"/>
    </source>
</evidence>
<reference evidence="4 5" key="1">
    <citation type="submission" date="2016-09" db="EMBL/GenBank/DDBJ databases">
        <title>Complete genome of Desulfosporosinus sp. OL.</title>
        <authorList>
            <person name="Mardanov A."/>
            <person name="Beletsky A."/>
            <person name="Panova A."/>
            <person name="Karnachuk O."/>
            <person name="Ravin N."/>
        </authorList>
    </citation>
    <scope>NUCLEOTIDE SEQUENCE [LARGE SCALE GENOMIC DNA]</scope>
    <source>
        <strain evidence="4 5">OL</strain>
    </source>
</reference>
<evidence type="ECO:0000313" key="5">
    <source>
        <dbReference type="Proteomes" id="UP000186102"/>
    </source>
</evidence>
<dbReference type="InterPro" id="IPR013785">
    <property type="entry name" value="Aldolase_TIM"/>
</dbReference>
<dbReference type="PANTHER" id="PTHR42880:SF1">
    <property type="entry name" value="ISOPROPYLMALATE_HOMOCITRATE_CITRAMALATE SYNTHASE FAMILY PROTEIN"/>
    <property type="match status" value="1"/>
</dbReference>
<name>A0A1Q8QT12_9FIRM</name>